<proteinExistence type="predicted"/>
<dbReference type="OrthoDB" id="2576233at2759"/>
<dbReference type="AlphaFoldDB" id="A0A8K0UHQ0"/>
<keyword evidence="2" id="KW-1185">Reference proteome</keyword>
<gene>
    <name evidence="1" type="ORF">BXZ70DRAFT_1041756</name>
</gene>
<dbReference type="Pfam" id="PF18759">
    <property type="entry name" value="Plavaka"/>
    <property type="match status" value="1"/>
</dbReference>
<reference evidence="1" key="1">
    <citation type="journal article" date="2021" name="New Phytol.">
        <title>Evolutionary innovations through gain and loss of genes in the ectomycorrhizal Boletales.</title>
        <authorList>
            <person name="Wu G."/>
            <person name="Miyauchi S."/>
            <person name="Morin E."/>
            <person name="Kuo A."/>
            <person name="Drula E."/>
            <person name="Varga T."/>
            <person name="Kohler A."/>
            <person name="Feng B."/>
            <person name="Cao Y."/>
            <person name="Lipzen A."/>
            <person name="Daum C."/>
            <person name="Hundley H."/>
            <person name="Pangilinan J."/>
            <person name="Johnson J."/>
            <person name="Barry K."/>
            <person name="LaButti K."/>
            <person name="Ng V."/>
            <person name="Ahrendt S."/>
            <person name="Min B."/>
            <person name="Choi I.G."/>
            <person name="Park H."/>
            <person name="Plett J.M."/>
            <person name="Magnuson J."/>
            <person name="Spatafora J.W."/>
            <person name="Nagy L.G."/>
            <person name="Henrissat B."/>
            <person name="Grigoriev I.V."/>
            <person name="Yang Z.L."/>
            <person name="Xu J."/>
            <person name="Martin F.M."/>
        </authorList>
    </citation>
    <scope>NUCLEOTIDE SEQUENCE</scope>
    <source>
        <strain evidence="1">KKN 215</strain>
    </source>
</reference>
<dbReference type="Proteomes" id="UP000813824">
    <property type="component" value="Unassembled WGS sequence"/>
</dbReference>
<organism evidence="1 2">
    <name type="scientific">Cristinia sonorae</name>
    <dbReference type="NCBI Taxonomy" id="1940300"/>
    <lineage>
        <taxon>Eukaryota</taxon>
        <taxon>Fungi</taxon>
        <taxon>Dikarya</taxon>
        <taxon>Basidiomycota</taxon>
        <taxon>Agaricomycotina</taxon>
        <taxon>Agaricomycetes</taxon>
        <taxon>Agaricomycetidae</taxon>
        <taxon>Agaricales</taxon>
        <taxon>Pleurotineae</taxon>
        <taxon>Stephanosporaceae</taxon>
        <taxon>Cristinia</taxon>
    </lineage>
</organism>
<evidence type="ECO:0000313" key="1">
    <source>
        <dbReference type="EMBL" id="KAH8091072.1"/>
    </source>
</evidence>
<dbReference type="InterPro" id="IPR041078">
    <property type="entry name" value="Plavaka"/>
</dbReference>
<accession>A0A8K0UHQ0</accession>
<name>A0A8K0UHQ0_9AGAR</name>
<sequence>MTNGLSQIATALVKSTQSGADAGEVVETKRFTFSSYGSDTNNVYAPFPSQRDYLFAQWAKNRGPSSTALDELLRIDGVREDLGLAFKNTRELNKLVDQLPSGRPRFRCKQLLVGGEVLEVYYRDVLECVESLYGDPNFAADMIYTPERHYADPDHTIRVYHEVHTGKWWWEVQKVIERKSPGGTIVPIIISSDKTKLTTFKGKSAYPVYLTIANIPKDIRRKPSHHAQILLAYLPTSRLEHIKNKASRRRMNANLFHACMRKILSPLERAGLDGKHMTSGDGAVRRCHPIYAAHVGDYPEQVLVTGVKSGECPGCDAPKDDLGNHTPYPFRNLDAVRKALATADPIQRVKACAAAGIKPIFRPYWEDLPYTNIFLAITPDILHQLYQGVIKHLVEWVTLAYGASEIDARASRLPPNHHVRVFSKGISSLSQLTGREHADICRILLGLIIDMPLPSGISPSRLVCAVRAVLDFLYIAQYPVQTSETLALLEDALDRFHENKEIFEELKIRTGWSIPKLHYLDHYGFLIKWLGTPDNFNTEYTERLHIEFAKDAYEATNSKDELPQMTLWLERKEKMFRHAKYVEWCLAGRPPLATSLLVDDIPPERIKMTKHPSKSMVVFDKLISDYGATFIREALARYIVQQNHPEYTAREVEDMSDFGLPFRYVFLSLHLMFLCLRCSRGLPVYHKAKFWLGDLQNYRLSSNEWDVVHATPARNTKRGRLVNGQFDTALVNDGDGTYIGIDGYRVAQVRLIFSLPKRAAPLFSETRQPPKYLAYVEWFKDFTFPLDDHGLYKIKRSLSPVGERLASIIPLSSIRRSVYLFPEFGPVVNRDWTSGDILENCAAYYVDCFSDRHAYHTIL</sequence>
<protein>
    <submittedName>
        <fullName evidence="1">Uncharacterized protein</fullName>
    </submittedName>
</protein>
<evidence type="ECO:0000313" key="2">
    <source>
        <dbReference type="Proteomes" id="UP000813824"/>
    </source>
</evidence>
<comment type="caution">
    <text evidence="1">The sequence shown here is derived from an EMBL/GenBank/DDBJ whole genome shotgun (WGS) entry which is preliminary data.</text>
</comment>
<dbReference type="EMBL" id="JAEVFJ010000037">
    <property type="protein sequence ID" value="KAH8091072.1"/>
    <property type="molecule type" value="Genomic_DNA"/>
</dbReference>